<dbReference type="EMBL" id="JAQNDL010000004">
    <property type="protein sequence ID" value="MDC0722650.1"/>
    <property type="molecule type" value="Genomic_DNA"/>
</dbReference>
<evidence type="ECO:0000313" key="9">
    <source>
        <dbReference type="Proteomes" id="UP001221686"/>
    </source>
</evidence>
<dbReference type="RefSeq" id="WP_272091190.1">
    <property type="nucleotide sequence ID" value="NZ_JAQNDL010000004.1"/>
</dbReference>
<sequence length="86" mass="8938">MEFIWTLIVGLIAGALAKLVMPGKDGGGILATMLLGIAGSFVAAFLGRTLGWYAHVDEGPGIIASIIGALVLLGIYRLAIGRRMRA</sequence>
<protein>
    <submittedName>
        <fullName evidence="8">GlsB/YeaQ/YmgE family stress response membrane protein</fullName>
    </submittedName>
</protein>
<name>A0ABT5E9X5_9BACT</name>
<keyword evidence="6 7" id="KW-0472">Membrane</keyword>
<gene>
    <name evidence="8" type="ORF">POL25_37525</name>
</gene>
<evidence type="ECO:0000313" key="8">
    <source>
        <dbReference type="EMBL" id="MDC0722650.1"/>
    </source>
</evidence>
<evidence type="ECO:0000256" key="3">
    <source>
        <dbReference type="ARBA" id="ARBA00022475"/>
    </source>
</evidence>
<comment type="subcellular location">
    <subcellularLocation>
        <location evidence="1">Cell membrane</location>
        <topology evidence="1">Multi-pass membrane protein</topology>
    </subcellularLocation>
</comment>
<feature type="transmembrane region" description="Helical" evidence="7">
    <location>
        <begin position="59"/>
        <end position="80"/>
    </location>
</feature>
<reference evidence="8 9" key="1">
    <citation type="submission" date="2022-11" db="EMBL/GenBank/DDBJ databases">
        <title>Minimal conservation of predation-associated metabolite biosynthetic gene clusters underscores biosynthetic potential of Myxococcota including descriptions for ten novel species: Archangium lansinium sp. nov., Myxococcus landrumus sp. nov., Nannocystis bai.</title>
        <authorList>
            <person name="Ahearne A."/>
            <person name="Stevens C."/>
            <person name="Dowd S."/>
        </authorList>
    </citation>
    <scope>NUCLEOTIDE SEQUENCE [LARGE SCALE GENOMIC DNA]</scope>
    <source>
        <strain evidence="8 9">BB15-2</strain>
    </source>
</reference>
<dbReference type="PANTHER" id="PTHR33884">
    <property type="entry name" value="UPF0410 PROTEIN YMGE"/>
    <property type="match status" value="1"/>
</dbReference>
<evidence type="ECO:0000256" key="1">
    <source>
        <dbReference type="ARBA" id="ARBA00004651"/>
    </source>
</evidence>
<organism evidence="8 9">
    <name type="scientific">Nannocystis bainbridge</name>
    <dbReference type="NCBI Taxonomy" id="2995303"/>
    <lineage>
        <taxon>Bacteria</taxon>
        <taxon>Pseudomonadati</taxon>
        <taxon>Myxococcota</taxon>
        <taxon>Polyangia</taxon>
        <taxon>Nannocystales</taxon>
        <taxon>Nannocystaceae</taxon>
        <taxon>Nannocystis</taxon>
    </lineage>
</organism>
<proteinExistence type="inferred from homology"/>
<keyword evidence="4 7" id="KW-0812">Transmembrane</keyword>
<keyword evidence="5 7" id="KW-1133">Transmembrane helix</keyword>
<feature type="transmembrane region" description="Helical" evidence="7">
    <location>
        <begin position="27"/>
        <end position="47"/>
    </location>
</feature>
<dbReference type="PANTHER" id="PTHR33884:SF7">
    <property type="entry name" value="BSL8023 PROTEIN"/>
    <property type="match status" value="1"/>
</dbReference>
<evidence type="ECO:0000256" key="7">
    <source>
        <dbReference type="SAM" id="Phobius"/>
    </source>
</evidence>
<dbReference type="Pfam" id="PF04226">
    <property type="entry name" value="Transgly_assoc"/>
    <property type="match status" value="1"/>
</dbReference>
<evidence type="ECO:0000256" key="2">
    <source>
        <dbReference type="ARBA" id="ARBA00011006"/>
    </source>
</evidence>
<keyword evidence="3" id="KW-1003">Cell membrane</keyword>
<dbReference type="Proteomes" id="UP001221686">
    <property type="component" value="Unassembled WGS sequence"/>
</dbReference>
<evidence type="ECO:0000256" key="4">
    <source>
        <dbReference type="ARBA" id="ARBA00022692"/>
    </source>
</evidence>
<comment type="similarity">
    <text evidence="2">Belongs to the UPF0410 family.</text>
</comment>
<keyword evidence="9" id="KW-1185">Reference proteome</keyword>
<accession>A0ABT5E9X5</accession>
<evidence type="ECO:0000256" key="5">
    <source>
        <dbReference type="ARBA" id="ARBA00022989"/>
    </source>
</evidence>
<dbReference type="InterPro" id="IPR007341">
    <property type="entry name" value="Transgly_assoc"/>
</dbReference>
<comment type="caution">
    <text evidence="8">The sequence shown here is derived from an EMBL/GenBank/DDBJ whole genome shotgun (WGS) entry which is preliminary data.</text>
</comment>
<evidence type="ECO:0000256" key="6">
    <source>
        <dbReference type="ARBA" id="ARBA00023136"/>
    </source>
</evidence>